<dbReference type="SMART" id="SM00487">
    <property type="entry name" value="DEXDc"/>
    <property type="match status" value="1"/>
</dbReference>
<proteinExistence type="inferred from homology"/>
<comment type="catalytic activity">
    <reaction evidence="5">
        <text>ATP + H2O = ADP + phosphate + H(+)</text>
        <dbReference type="Rhea" id="RHEA:13065"/>
        <dbReference type="ChEBI" id="CHEBI:15377"/>
        <dbReference type="ChEBI" id="CHEBI:15378"/>
        <dbReference type="ChEBI" id="CHEBI:30616"/>
        <dbReference type="ChEBI" id="CHEBI:43474"/>
        <dbReference type="ChEBI" id="CHEBI:456216"/>
        <dbReference type="EC" id="3.6.4.13"/>
    </reaction>
</comment>
<dbReference type="InterPro" id="IPR001650">
    <property type="entry name" value="Helicase_C-like"/>
</dbReference>
<dbReference type="GO" id="GO:0016787">
    <property type="term" value="F:hydrolase activity"/>
    <property type="evidence" value="ECO:0007669"/>
    <property type="project" value="UniProtKB-KW"/>
</dbReference>
<dbReference type="InterPro" id="IPR027417">
    <property type="entry name" value="P-loop_NTPase"/>
</dbReference>
<dbReference type="SMART" id="SM00490">
    <property type="entry name" value="HELICc"/>
    <property type="match status" value="1"/>
</dbReference>
<dbReference type="PROSITE" id="PS51192">
    <property type="entry name" value="HELICASE_ATP_BIND_1"/>
    <property type="match status" value="1"/>
</dbReference>
<dbReference type="EC" id="3.6.4.13" evidence="5"/>
<feature type="domain" description="Helicase ATP-binding" evidence="6">
    <location>
        <begin position="1"/>
        <end position="164"/>
    </location>
</feature>
<evidence type="ECO:0000313" key="9">
    <source>
        <dbReference type="Proteomes" id="UP001412239"/>
    </source>
</evidence>
<sequence length="305" mass="33721">TRHSGLYAIVLAPTRELCRQISTVLSTLIECKNGPHWIIPGAVSGGEKKRQKARLRKGINILVVTPGRLLDHLENTESSDVSRVRWVVLDEGDRLMELGFEETIGSILGILEKKSKLPKNGEEAAGRKREAGLPRRRVSMLCSATMKANVQRLGDISLKQALYIKAEKGYNDASGGSKSGEEGFQAPAQLKQSYVVVPAKLRLVGFNAILKRALVRQTANPKITVCFSCSDSVDFHFQVFSHLLRDANPNLHPPLLCAYNLSLSLRFCTDIAARGLDLPNVDLVIQFDPPLSRDDHLHRIGRTAR</sequence>
<keyword evidence="1 5" id="KW-0547">Nucleotide-binding</keyword>
<dbReference type="InterPro" id="IPR014001">
    <property type="entry name" value="Helicase_ATP-bd"/>
</dbReference>
<dbReference type="Pfam" id="PF00271">
    <property type="entry name" value="Helicase_C"/>
    <property type="match status" value="1"/>
</dbReference>
<evidence type="ECO:0000259" key="6">
    <source>
        <dbReference type="PROSITE" id="PS51192"/>
    </source>
</evidence>
<comment type="similarity">
    <text evidence="5">Belongs to the DEAD box helicase family.</text>
</comment>
<accession>A0A292PV85</accession>
<keyword evidence="2 5" id="KW-0378">Hydrolase</keyword>
<dbReference type="InterPro" id="IPR011545">
    <property type="entry name" value="DEAD/DEAH_box_helicase_dom"/>
</dbReference>
<evidence type="ECO:0000313" key="8">
    <source>
        <dbReference type="EMBL" id="CUS10380.1"/>
    </source>
</evidence>
<dbReference type="AlphaFoldDB" id="A0A292PV85"/>
<keyword evidence="9" id="KW-1185">Reference proteome</keyword>
<dbReference type="GO" id="GO:0003723">
    <property type="term" value="F:RNA binding"/>
    <property type="evidence" value="ECO:0007669"/>
    <property type="project" value="UniProtKB-UniRule"/>
</dbReference>
<feature type="non-terminal residue" evidence="8">
    <location>
        <position position="305"/>
    </location>
</feature>
<comment type="domain">
    <text evidence="5">The Q motif is unique to and characteristic of the DEAD box family of RNA helicases and controls ATP binding and hydrolysis.</text>
</comment>
<comment type="function">
    <text evidence="5">RNA helicase.</text>
</comment>
<dbReference type="EMBL" id="LN891048">
    <property type="protein sequence ID" value="CUS10380.1"/>
    <property type="molecule type" value="Genomic_DNA"/>
</dbReference>
<dbReference type="Proteomes" id="UP001412239">
    <property type="component" value="Unassembled WGS sequence"/>
</dbReference>
<keyword evidence="3 5" id="KW-0067">ATP-binding</keyword>
<dbReference type="Gene3D" id="3.40.50.300">
    <property type="entry name" value="P-loop containing nucleotide triphosphate hydrolases"/>
    <property type="match status" value="2"/>
</dbReference>
<dbReference type="SUPFAM" id="SSF52540">
    <property type="entry name" value="P-loop containing nucleoside triphosphate hydrolases"/>
    <property type="match status" value="1"/>
</dbReference>
<protein>
    <recommendedName>
        <fullName evidence="5">ATP-dependent RNA helicase</fullName>
        <ecNumber evidence="5">3.6.4.13</ecNumber>
    </recommendedName>
</protein>
<dbReference type="GO" id="GO:0005524">
    <property type="term" value="F:ATP binding"/>
    <property type="evidence" value="ECO:0007669"/>
    <property type="project" value="UniProtKB-UniRule"/>
</dbReference>
<evidence type="ECO:0000256" key="2">
    <source>
        <dbReference type="ARBA" id="ARBA00022801"/>
    </source>
</evidence>
<organism evidence="8 9">
    <name type="scientific">Tuber aestivum</name>
    <name type="common">summer truffle</name>
    <dbReference type="NCBI Taxonomy" id="59557"/>
    <lineage>
        <taxon>Eukaryota</taxon>
        <taxon>Fungi</taxon>
        <taxon>Dikarya</taxon>
        <taxon>Ascomycota</taxon>
        <taxon>Pezizomycotina</taxon>
        <taxon>Pezizomycetes</taxon>
        <taxon>Pezizales</taxon>
        <taxon>Tuberaceae</taxon>
        <taxon>Tuber</taxon>
    </lineage>
</organism>
<evidence type="ECO:0000259" key="7">
    <source>
        <dbReference type="PROSITE" id="PS51194"/>
    </source>
</evidence>
<keyword evidence="5" id="KW-0347">Helicase</keyword>
<name>A0A292PV85_9PEZI</name>
<gene>
    <name evidence="8" type="ORF">GSTUAT00005461001</name>
</gene>
<dbReference type="GO" id="GO:0003724">
    <property type="term" value="F:RNA helicase activity"/>
    <property type="evidence" value="ECO:0007669"/>
    <property type="project" value="UniProtKB-EC"/>
</dbReference>
<dbReference type="PROSITE" id="PS51194">
    <property type="entry name" value="HELICASE_CTER"/>
    <property type="match status" value="1"/>
</dbReference>
<evidence type="ECO:0000256" key="4">
    <source>
        <dbReference type="ARBA" id="ARBA00022884"/>
    </source>
</evidence>
<evidence type="ECO:0000256" key="3">
    <source>
        <dbReference type="ARBA" id="ARBA00022840"/>
    </source>
</evidence>
<reference evidence="8" key="1">
    <citation type="submission" date="2015-10" db="EMBL/GenBank/DDBJ databases">
        <authorList>
            <person name="Regsiter A."/>
            <person name="william w."/>
        </authorList>
    </citation>
    <scope>NUCLEOTIDE SEQUENCE</scope>
    <source>
        <strain evidence="8">Montdore</strain>
    </source>
</reference>
<keyword evidence="4 5" id="KW-0694">RNA-binding</keyword>
<feature type="non-terminal residue" evidence="8">
    <location>
        <position position="1"/>
    </location>
</feature>
<evidence type="ECO:0000256" key="5">
    <source>
        <dbReference type="RuleBase" id="RU365068"/>
    </source>
</evidence>
<dbReference type="PANTHER" id="PTHR24031">
    <property type="entry name" value="RNA HELICASE"/>
    <property type="match status" value="1"/>
</dbReference>
<evidence type="ECO:0000256" key="1">
    <source>
        <dbReference type="ARBA" id="ARBA00022741"/>
    </source>
</evidence>
<dbReference type="Pfam" id="PF00270">
    <property type="entry name" value="DEAD"/>
    <property type="match status" value="1"/>
</dbReference>
<feature type="domain" description="Helicase C-terminal" evidence="7">
    <location>
        <begin position="189"/>
        <end position="305"/>
    </location>
</feature>